<evidence type="ECO:0000313" key="4">
    <source>
        <dbReference type="Proteomes" id="UP000255139"/>
    </source>
</evidence>
<organism evidence="1 4">
    <name type="scientific">Helicobacter muridarum</name>
    <dbReference type="NCBI Taxonomy" id="216"/>
    <lineage>
        <taxon>Bacteria</taxon>
        <taxon>Pseudomonadati</taxon>
        <taxon>Campylobacterota</taxon>
        <taxon>Epsilonproteobacteria</taxon>
        <taxon>Campylobacterales</taxon>
        <taxon>Helicobacteraceae</taxon>
        <taxon>Helicobacter</taxon>
    </lineage>
</organism>
<accession>A0A099U281</accession>
<dbReference type="RefSeq" id="WP_034556986.1">
    <property type="nucleotide sequence ID" value="NZ_FZML01000019.1"/>
</dbReference>
<name>A0A099U281_9HELI</name>
<evidence type="ECO:0000313" key="1">
    <source>
        <dbReference type="EMBL" id="STQ86737.1"/>
    </source>
</evidence>
<protein>
    <submittedName>
        <fullName evidence="1">Mu-like prophage protein gpG</fullName>
    </submittedName>
    <submittedName>
        <fullName evidence="2">Phage virion morphogenesis protein</fullName>
    </submittedName>
</protein>
<dbReference type="EMBL" id="JRPD02000004">
    <property type="protein sequence ID" value="TLE00953.1"/>
    <property type="molecule type" value="Genomic_DNA"/>
</dbReference>
<reference evidence="2 3" key="1">
    <citation type="journal article" date="2014" name="Genome Announc.">
        <title>Draft genome sequences of eight enterohepatic helicobacter species isolated from both laboratory and wild rodents.</title>
        <authorList>
            <person name="Sheh A."/>
            <person name="Shen Z."/>
            <person name="Fox J.G."/>
        </authorList>
    </citation>
    <scope>NUCLEOTIDE SEQUENCE [LARGE SCALE GENOMIC DNA]</scope>
    <source>
        <strain evidence="2 3">ST1</strain>
    </source>
</reference>
<sequence>MKISLNQLIKDIDYTIKQVDNLGPMLHEISNAAYNESQLSFEQEKSPFNEKWKPLSQKTLKSKKSSKILRESGTLKSSINARVKDIKQNKDSVQGSVSIGTNLEYAPIHQLGGQAGKGLKINIPARPFLPVNEKAEIPKALEQDIREIVLRHLNIK</sequence>
<keyword evidence="4" id="KW-1185">Reference proteome</keyword>
<reference evidence="1 4" key="2">
    <citation type="submission" date="2018-06" db="EMBL/GenBank/DDBJ databases">
        <authorList>
            <consortium name="Pathogen Informatics"/>
            <person name="Doyle S."/>
        </authorList>
    </citation>
    <scope>NUCLEOTIDE SEQUENCE [LARGE SCALE GENOMIC DNA]</scope>
    <source>
        <strain evidence="1 4">NCTC12714</strain>
    </source>
</reference>
<dbReference type="Pfam" id="PF05069">
    <property type="entry name" value="Phage_tail_S"/>
    <property type="match status" value="1"/>
</dbReference>
<gene>
    <name evidence="2" type="ORF">LS73_003395</name>
    <name evidence="1" type="ORF">NCTC12714_01548</name>
</gene>
<dbReference type="Proteomes" id="UP000029922">
    <property type="component" value="Unassembled WGS sequence"/>
</dbReference>
<dbReference type="InterPro" id="IPR006522">
    <property type="entry name" value="Phage_virion_morphogenesis"/>
</dbReference>
<dbReference type="AlphaFoldDB" id="A0A099U281"/>
<evidence type="ECO:0000313" key="3">
    <source>
        <dbReference type="Proteomes" id="UP000029922"/>
    </source>
</evidence>
<evidence type="ECO:0000313" key="2">
    <source>
        <dbReference type="EMBL" id="TLE00953.1"/>
    </source>
</evidence>
<dbReference type="NCBIfam" id="TIGR01635">
    <property type="entry name" value="tail_comp_S"/>
    <property type="match status" value="1"/>
</dbReference>
<proteinExistence type="predicted"/>
<dbReference type="EMBL" id="UGJE01000002">
    <property type="protein sequence ID" value="STQ86737.1"/>
    <property type="molecule type" value="Genomic_DNA"/>
</dbReference>
<dbReference type="STRING" id="216.LS73_01745"/>
<dbReference type="OrthoDB" id="1807756at2"/>
<dbReference type="Proteomes" id="UP000255139">
    <property type="component" value="Unassembled WGS sequence"/>
</dbReference>